<dbReference type="SUPFAM" id="SSF55073">
    <property type="entry name" value="Nucleotide cyclase"/>
    <property type="match status" value="1"/>
</dbReference>
<feature type="domain" description="GGDEF" evidence="5">
    <location>
        <begin position="237"/>
        <end position="386"/>
    </location>
</feature>
<dbReference type="KEGG" id="ruv:EC9_18610"/>
<dbReference type="EMBL" id="CP036261">
    <property type="protein sequence ID" value="QDS87682.1"/>
    <property type="molecule type" value="Genomic_DNA"/>
</dbReference>
<dbReference type="Proteomes" id="UP000319557">
    <property type="component" value="Chromosome"/>
</dbReference>
<dbReference type="InterPro" id="IPR011006">
    <property type="entry name" value="CheY-like_superfamily"/>
</dbReference>
<dbReference type="InterPro" id="IPR001789">
    <property type="entry name" value="Sig_transdc_resp-reg_receiver"/>
</dbReference>
<dbReference type="PROSITE" id="PS50887">
    <property type="entry name" value="GGDEF"/>
    <property type="match status" value="1"/>
</dbReference>
<keyword evidence="7" id="KW-1185">Reference proteome</keyword>
<dbReference type="GO" id="GO:0000160">
    <property type="term" value="P:phosphorelay signal transduction system"/>
    <property type="evidence" value="ECO:0007669"/>
    <property type="project" value="InterPro"/>
</dbReference>
<dbReference type="RefSeq" id="WP_145344205.1">
    <property type="nucleotide sequence ID" value="NZ_CP036261.1"/>
</dbReference>
<feature type="coiled-coil region" evidence="2">
    <location>
        <begin position="171"/>
        <end position="201"/>
    </location>
</feature>
<dbReference type="OrthoDB" id="9762141at2"/>
<sequence>MNNESANRPGRILLVDDQQSIHDAYRTVLLSNDTQSSELDDLEAELFGDAPTAPASTGTTGLMTFELTHALQGVQAVELTSQAIAANNPFEVAFVDMRMPPGIDGLETIVRLWQVDPSLQVIICTAFSDYSWPQIIERLGHRDNLLFVKKPFASEEVLQLAMAMTQKHRTSVASQLRLQQLQNANDKLQEEIGQRKTAESELQHAATHDHLTKLPNRNYLKNILAEQFRRREQNSDKCDALIFLDLDNFKLINDSLGHIVGDELLVQIAQRLQDSLTSICNDAATDLEHDSHTPHSLVARLGGDEFVVFLANVETEALAIRFAETIRDDLINSYVLTNQELSVGTSLGIAFANADVTTPEDLMRNADLAMYRAKFSGKRCLAVFDRNMHSSVLKQLEMEASLRTVLQEEALRMVYQPIFSVKDGTVTGVESLLRWHHPEHGLISPAEFIPVAEETGLIVPIGRWVLEEACRTVKRLNRVAGQRPISVSVNVSKRQIIDPGFVLMLDKILKSFDVSGKLLNLEITESLIMENPEHIVDRLHEIRNLGVELHMDDFGTGHSSLSCLHRFPIDVLKIDRSFVSTMESNVDYESIIHAIITLAHNLGVTVTAEGIETQRQLRRLRDLECDLGQGYYFSEPKSLDEVIGLMLRLEQSAASDRTALTSSQLTAGRSDLETC</sequence>
<dbReference type="Pfam" id="PF00072">
    <property type="entry name" value="Response_reg"/>
    <property type="match status" value="1"/>
</dbReference>
<dbReference type="PROSITE" id="PS50110">
    <property type="entry name" value="RESPONSE_REGULATORY"/>
    <property type="match status" value="1"/>
</dbReference>
<evidence type="ECO:0000256" key="2">
    <source>
        <dbReference type="SAM" id="Coils"/>
    </source>
</evidence>
<dbReference type="Gene3D" id="3.40.50.2300">
    <property type="match status" value="1"/>
</dbReference>
<dbReference type="SUPFAM" id="SSF52172">
    <property type="entry name" value="CheY-like"/>
    <property type="match status" value="1"/>
</dbReference>
<name>A0A517LYJ0_9BACT</name>
<dbReference type="PANTHER" id="PTHR44757:SF2">
    <property type="entry name" value="BIOFILM ARCHITECTURE MAINTENANCE PROTEIN MBAA"/>
    <property type="match status" value="1"/>
</dbReference>
<dbReference type="PROSITE" id="PS50883">
    <property type="entry name" value="EAL"/>
    <property type="match status" value="1"/>
</dbReference>
<evidence type="ECO:0000259" key="4">
    <source>
        <dbReference type="PROSITE" id="PS50883"/>
    </source>
</evidence>
<dbReference type="Gene3D" id="3.20.20.450">
    <property type="entry name" value="EAL domain"/>
    <property type="match status" value="1"/>
</dbReference>
<dbReference type="AlphaFoldDB" id="A0A517LYJ0"/>
<dbReference type="SUPFAM" id="SSF141868">
    <property type="entry name" value="EAL domain-like"/>
    <property type="match status" value="1"/>
</dbReference>
<evidence type="ECO:0000256" key="1">
    <source>
        <dbReference type="PROSITE-ProRule" id="PRU00169"/>
    </source>
</evidence>
<feature type="modified residue" description="4-aspartylphosphate" evidence="1">
    <location>
        <position position="96"/>
    </location>
</feature>
<dbReference type="InterPro" id="IPR001633">
    <property type="entry name" value="EAL_dom"/>
</dbReference>
<dbReference type="PANTHER" id="PTHR44757">
    <property type="entry name" value="DIGUANYLATE CYCLASE DGCP"/>
    <property type="match status" value="1"/>
</dbReference>
<reference evidence="6 7" key="1">
    <citation type="submission" date="2019-02" db="EMBL/GenBank/DDBJ databases">
        <title>Deep-cultivation of Planctomycetes and their phenomic and genomic characterization uncovers novel biology.</title>
        <authorList>
            <person name="Wiegand S."/>
            <person name="Jogler M."/>
            <person name="Boedeker C."/>
            <person name="Pinto D."/>
            <person name="Vollmers J."/>
            <person name="Rivas-Marin E."/>
            <person name="Kohn T."/>
            <person name="Peeters S.H."/>
            <person name="Heuer A."/>
            <person name="Rast P."/>
            <person name="Oberbeckmann S."/>
            <person name="Bunk B."/>
            <person name="Jeske O."/>
            <person name="Meyerdierks A."/>
            <person name="Storesund J.E."/>
            <person name="Kallscheuer N."/>
            <person name="Luecker S."/>
            <person name="Lage O.M."/>
            <person name="Pohl T."/>
            <person name="Merkel B.J."/>
            <person name="Hornburger P."/>
            <person name="Mueller R.-W."/>
            <person name="Bruemmer F."/>
            <person name="Labrenz M."/>
            <person name="Spormann A.M."/>
            <person name="Op den Camp H."/>
            <person name="Overmann J."/>
            <person name="Amann R."/>
            <person name="Jetten M.S.M."/>
            <person name="Mascher T."/>
            <person name="Medema M.H."/>
            <person name="Devos D.P."/>
            <person name="Kaster A.-K."/>
            <person name="Ovreas L."/>
            <person name="Rohde M."/>
            <person name="Galperin M.Y."/>
            <person name="Jogler C."/>
        </authorList>
    </citation>
    <scope>NUCLEOTIDE SEQUENCE [LARGE SCALE GENOMIC DNA]</scope>
    <source>
        <strain evidence="6 7">EC9</strain>
    </source>
</reference>
<feature type="domain" description="Response regulatory" evidence="3">
    <location>
        <begin position="11"/>
        <end position="165"/>
    </location>
</feature>
<dbReference type="SMART" id="SM00267">
    <property type="entry name" value="GGDEF"/>
    <property type="match status" value="1"/>
</dbReference>
<dbReference type="InterPro" id="IPR029787">
    <property type="entry name" value="Nucleotide_cyclase"/>
</dbReference>
<dbReference type="InterPro" id="IPR035919">
    <property type="entry name" value="EAL_sf"/>
</dbReference>
<accession>A0A517LYJ0</accession>
<proteinExistence type="predicted"/>
<dbReference type="NCBIfam" id="TIGR00254">
    <property type="entry name" value="GGDEF"/>
    <property type="match status" value="1"/>
</dbReference>
<dbReference type="CDD" id="cd01948">
    <property type="entry name" value="EAL"/>
    <property type="match status" value="1"/>
</dbReference>
<dbReference type="GO" id="GO:0071111">
    <property type="term" value="F:cyclic-guanylate-specific phosphodiesterase activity"/>
    <property type="evidence" value="ECO:0007669"/>
    <property type="project" value="UniProtKB-EC"/>
</dbReference>
<keyword evidence="6" id="KW-0378">Hydrolase</keyword>
<protein>
    <submittedName>
        <fullName evidence="6">Cyclic di-GMP phosphodiesterase Gmr</fullName>
        <ecNumber evidence="6">3.1.4.52</ecNumber>
    </submittedName>
</protein>
<evidence type="ECO:0000313" key="7">
    <source>
        <dbReference type="Proteomes" id="UP000319557"/>
    </source>
</evidence>
<dbReference type="CDD" id="cd01949">
    <property type="entry name" value="GGDEF"/>
    <property type="match status" value="1"/>
</dbReference>
<dbReference type="SMART" id="SM00052">
    <property type="entry name" value="EAL"/>
    <property type="match status" value="1"/>
</dbReference>
<dbReference type="InterPro" id="IPR052155">
    <property type="entry name" value="Biofilm_reg_signaling"/>
</dbReference>
<dbReference type="Pfam" id="PF00990">
    <property type="entry name" value="GGDEF"/>
    <property type="match status" value="1"/>
</dbReference>
<dbReference type="Pfam" id="PF00563">
    <property type="entry name" value="EAL"/>
    <property type="match status" value="1"/>
</dbReference>
<gene>
    <name evidence="6" type="primary">gmr</name>
    <name evidence="6" type="ORF">EC9_18610</name>
</gene>
<feature type="domain" description="EAL" evidence="4">
    <location>
        <begin position="395"/>
        <end position="650"/>
    </location>
</feature>
<keyword evidence="1" id="KW-0597">Phosphoprotein</keyword>
<organism evidence="6 7">
    <name type="scientific">Rosistilla ulvae</name>
    <dbReference type="NCBI Taxonomy" id="1930277"/>
    <lineage>
        <taxon>Bacteria</taxon>
        <taxon>Pseudomonadati</taxon>
        <taxon>Planctomycetota</taxon>
        <taxon>Planctomycetia</taxon>
        <taxon>Pirellulales</taxon>
        <taxon>Pirellulaceae</taxon>
        <taxon>Rosistilla</taxon>
    </lineage>
</organism>
<keyword evidence="2" id="KW-0175">Coiled coil</keyword>
<evidence type="ECO:0000313" key="6">
    <source>
        <dbReference type="EMBL" id="QDS87682.1"/>
    </source>
</evidence>
<evidence type="ECO:0000259" key="3">
    <source>
        <dbReference type="PROSITE" id="PS50110"/>
    </source>
</evidence>
<evidence type="ECO:0000259" key="5">
    <source>
        <dbReference type="PROSITE" id="PS50887"/>
    </source>
</evidence>
<dbReference type="Gene3D" id="3.30.70.270">
    <property type="match status" value="1"/>
</dbReference>
<dbReference type="InterPro" id="IPR000160">
    <property type="entry name" value="GGDEF_dom"/>
</dbReference>
<dbReference type="EC" id="3.1.4.52" evidence="6"/>
<dbReference type="InterPro" id="IPR043128">
    <property type="entry name" value="Rev_trsase/Diguanyl_cyclase"/>
</dbReference>